<dbReference type="AlphaFoldDB" id="A0A1D1XJJ8"/>
<feature type="transmembrane region" description="Helical" evidence="6">
    <location>
        <begin position="7"/>
        <end position="28"/>
    </location>
</feature>
<evidence type="ECO:0000256" key="4">
    <source>
        <dbReference type="ARBA" id="ARBA00022989"/>
    </source>
</evidence>
<feature type="transmembrane region" description="Helical" evidence="6">
    <location>
        <begin position="245"/>
        <end position="266"/>
    </location>
</feature>
<evidence type="ECO:0000256" key="3">
    <source>
        <dbReference type="ARBA" id="ARBA00022692"/>
    </source>
</evidence>
<evidence type="ECO:0000256" key="5">
    <source>
        <dbReference type="ARBA" id="ARBA00023136"/>
    </source>
</evidence>
<dbReference type="GO" id="GO:0022857">
    <property type="term" value="F:transmembrane transporter activity"/>
    <property type="evidence" value="ECO:0007669"/>
    <property type="project" value="InterPro"/>
</dbReference>
<dbReference type="PANTHER" id="PTHR31218">
    <property type="entry name" value="WAT1-RELATED PROTEIN"/>
    <property type="match status" value="1"/>
</dbReference>
<feature type="transmembrane region" description="Helical" evidence="6">
    <location>
        <begin position="96"/>
        <end position="117"/>
    </location>
</feature>
<dbReference type="SUPFAM" id="SSF103481">
    <property type="entry name" value="Multidrug resistance efflux transporter EmrE"/>
    <property type="match status" value="2"/>
</dbReference>
<evidence type="ECO:0000313" key="8">
    <source>
        <dbReference type="EMBL" id="JAT42526.1"/>
    </source>
</evidence>
<dbReference type="InterPro" id="IPR030184">
    <property type="entry name" value="WAT1-related"/>
</dbReference>
<comment type="subcellular location">
    <subcellularLocation>
        <location evidence="1 6">Membrane</location>
        <topology evidence="1 6">Multi-pass membrane protein</topology>
    </subcellularLocation>
</comment>
<accession>A0A1D1XJJ8</accession>
<dbReference type="GO" id="GO:0016020">
    <property type="term" value="C:membrane"/>
    <property type="evidence" value="ECO:0007669"/>
    <property type="project" value="UniProtKB-SubCell"/>
</dbReference>
<keyword evidence="3 6" id="KW-0812">Transmembrane</keyword>
<feature type="transmembrane region" description="Helical" evidence="6">
    <location>
        <begin position="278"/>
        <end position="298"/>
    </location>
</feature>
<dbReference type="EMBL" id="GDJX01025410">
    <property type="protein sequence ID" value="JAT42526.1"/>
    <property type="molecule type" value="Transcribed_RNA"/>
</dbReference>
<dbReference type="InterPro" id="IPR000620">
    <property type="entry name" value="EamA_dom"/>
</dbReference>
<feature type="transmembrane region" description="Helical" evidence="6">
    <location>
        <begin position="129"/>
        <end position="149"/>
    </location>
</feature>
<feature type="domain" description="EamA" evidence="7">
    <location>
        <begin position="183"/>
        <end position="321"/>
    </location>
</feature>
<protein>
    <recommendedName>
        <fullName evidence="6">WAT1-related protein</fullName>
    </recommendedName>
</protein>
<feature type="domain" description="EamA" evidence="7">
    <location>
        <begin position="6"/>
        <end position="146"/>
    </location>
</feature>
<name>A0A1D1XJJ8_9ARAE</name>
<keyword evidence="4 6" id="KW-1133">Transmembrane helix</keyword>
<feature type="transmembrane region" description="Helical" evidence="6">
    <location>
        <begin position="181"/>
        <end position="201"/>
    </location>
</feature>
<evidence type="ECO:0000256" key="6">
    <source>
        <dbReference type="RuleBase" id="RU363077"/>
    </source>
</evidence>
<proteinExistence type="inferred from homology"/>
<dbReference type="InterPro" id="IPR037185">
    <property type="entry name" value="EmrE-like"/>
</dbReference>
<feature type="transmembrane region" description="Helical" evidence="6">
    <location>
        <begin position="304"/>
        <end position="323"/>
    </location>
</feature>
<feature type="transmembrane region" description="Helical" evidence="6">
    <location>
        <begin position="213"/>
        <end position="233"/>
    </location>
</feature>
<keyword evidence="5 6" id="KW-0472">Membrane</keyword>
<gene>
    <name evidence="8" type="primary">5NG4_52</name>
    <name evidence="8" type="ORF">g.73693</name>
</gene>
<feature type="transmembrane region" description="Helical" evidence="6">
    <location>
        <begin position="34"/>
        <end position="56"/>
    </location>
</feature>
<reference evidence="8" key="1">
    <citation type="submission" date="2015-07" db="EMBL/GenBank/DDBJ databases">
        <title>Transcriptome Assembly of Anthurium amnicola.</title>
        <authorList>
            <person name="Suzuki J."/>
        </authorList>
    </citation>
    <scope>NUCLEOTIDE SEQUENCE</scope>
</reference>
<evidence type="ECO:0000256" key="2">
    <source>
        <dbReference type="ARBA" id="ARBA00007635"/>
    </source>
</evidence>
<organism evidence="8">
    <name type="scientific">Anthurium amnicola</name>
    <dbReference type="NCBI Taxonomy" id="1678845"/>
    <lineage>
        <taxon>Eukaryota</taxon>
        <taxon>Viridiplantae</taxon>
        <taxon>Streptophyta</taxon>
        <taxon>Embryophyta</taxon>
        <taxon>Tracheophyta</taxon>
        <taxon>Spermatophyta</taxon>
        <taxon>Magnoliopsida</taxon>
        <taxon>Liliopsida</taxon>
        <taxon>Araceae</taxon>
        <taxon>Pothoideae</taxon>
        <taxon>Potheae</taxon>
        <taxon>Anthurium</taxon>
    </lineage>
</organism>
<evidence type="ECO:0000256" key="1">
    <source>
        <dbReference type="ARBA" id="ARBA00004141"/>
    </source>
</evidence>
<dbReference type="Pfam" id="PF00892">
    <property type="entry name" value="EamA"/>
    <property type="match status" value="2"/>
</dbReference>
<feature type="transmembrane region" description="Helical" evidence="6">
    <location>
        <begin position="68"/>
        <end position="90"/>
    </location>
</feature>
<comment type="similarity">
    <text evidence="2 6">Belongs to the drug/metabolite transporter (DMT) superfamily. Plant drug/metabolite exporter (P-DME) (TC 2.A.7.4) family.</text>
</comment>
<evidence type="ECO:0000259" key="7">
    <source>
        <dbReference type="Pfam" id="PF00892"/>
    </source>
</evidence>
<sequence>MEGQKPYLVMIFVQLVYAGMALFSKLAIGGGMSPFIFVVYRQALAAAFLAPFAYFLERKEAPHLHNSLLCKIFFTALCGITLSSTLYYLALRYTSATFAAASTNLIPAITFIMAVLFRMERVTIKELDGQGKVLGSVMCVAGALMVAFYQGPPVRFLSRQHSSWHGELPHPVVRSLSRMEWVKGCLLMLAANTAWSVWLVLQGALVPGYPAKLRLTALQCFFSALQSFALAIIVERHPSSWRLGWDAQLLSVLYCGVIVTGISYWLQVWCIEKKGPVFIAAFTPLALLMTAAFTSLLWNEAQHWGSIGGTLLMVGGLYLVLWGKRREGRRAAMKEQGQEAKVETQLERITIDNRR</sequence>